<dbReference type="InterPro" id="IPR009057">
    <property type="entry name" value="Homeodomain-like_sf"/>
</dbReference>
<dbReference type="InterPro" id="IPR001647">
    <property type="entry name" value="HTH_TetR"/>
</dbReference>
<dbReference type="PANTHER" id="PTHR30055:SF234">
    <property type="entry name" value="HTH-TYPE TRANSCRIPTIONAL REGULATOR BETI"/>
    <property type="match status" value="1"/>
</dbReference>
<keyword evidence="8" id="KW-1185">Reference proteome</keyword>
<dbReference type="GO" id="GO:0000976">
    <property type="term" value="F:transcription cis-regulatory region binding"/>
    <property type="evidence" value="ECO:0007669"/>
    <property type="project" value="TreeGrafter"/>
</dbReference>
<feature type="compositionally biased region" description="Basic and acidic residues" evidence="5">
    <location>
        <begin position="1"/>
        <end position="19"/>
    </location>
</feature>
<keyword evidence="1" id="KW-0805">Transcription regulation</keyword>
<proteinExistence type="predicted"/>
<comment type="caution">
    <text evidence="7">The sequence shown here is derived from an EMBL/GenBank/DDBJ whole genome shotgun (WGS) entry which is preliminary data.</text>
</comment>
<dbReference type="Proteomes" id="UP000606172">
    <property type="component" value="Unassembled WGS sequence"/>
</dbReference>
<feature type="region of interest" description="Disordered" evidence="5">
    <location>
        <begin position="1"/>
        <end position="38"/>
    </location>
</feature>
<evidence type="ECO:0000256" key="2">
    <source>
        <dbReference type="ARBA" id="ARBA00023125"/>
    </source>
</evidence>
<evidence type="ECO:0000256" key="3">
    <source>
        <dbReference type="ARBA" id="ARBA00023163"/>
    </source>
</evidence>
<evidence type="ECO:0000313" key="8">
    <source>
        <dbReference type="Proteomes" id="UP000606172"/>
    </source>
</evidence>
<keyword evidence="3" id="KW-0804">Transcription</keyword>
<dbReference type="AlphaFoldDB" id="A0A919RFX0"/>
<gene>
    <name evidence="7" type="ORF">Ssi02_33910</name>
</gene>
<dbReference type="Gene3D" id="1.10.357.10">
    <property type="entry name" value="Tetracycline Repressor, domain 2"/>
    <property type="match status" value="1"/>
</dbReference>
<accession>A0A919RFX0</accession>
<feature type="domain" description="HTH tetR-type" evidence="6">
    <location>
        <begin position="43"/>
        <end position="103"/>
    </location>
</feature>
<dbReference type="GO" id="GO:0003700">
    <property type="term" value="F:DNA-binding transcription factor activity"/>
    <property type="evidence" value="ECO:0007669"/>
    <property type="project" value="TreeGrafter"/>
</dbReference>
<dbReference type="PANTHER" id="PTHR30055">
    <property type="entry name" value="HTH-TYPE TRANSCRIPTIONAL REGULATOR RUTR"/>
    <property type="match status" value="1"/>
</dbReference>
<evidence type="ECO:0000313" key="7">
    <source>
        <dbReference type="EMBL" id="GII93160.1"/>
    </source>
</evidence>
<dbReference type="SUPFAM" id="SSF46689">
    <property type="entry name" value="Homeodomain-like"/>
    <property type="match status" value="1"/>
</dbReference>
<organism evidence="7 8">
    <name type="scientific">Sinosporangium siamense</name>
    <dbReference type="NCBI Taxonomy" id="1367973"/>
    <lineage>
        <taxon>Bacteria</taxon>
        <taxon>Bacillati</taxon>
        <taxon>Actinomycetota</taxon>
        <taxon>Actinomycetes</taxon>
        <taxon>Streptosporangiales</taxon>
        <taxon>Streptosporangiaceae</taxon>
        <taxon>Sinosporangium</taxon>
    </lineage>
</organism>
<sequence>MDYCHDRSQPPFTDLREDNVPTMSSDAGRSVTGVTVRTSERGAATRTALLEAAREIFVTNGFAEAGVTDVVARAGASVGSLYHHFSGKADLYLTLFEEFQARQTQRTKQAVHTARAAGESDPMRQFIAGARAYLEGCLAERDLAALFLRGDGPPGFEVTMRDRMRQWAKRNAALFEGDEGALVVVITGALAAATSEVVLMGDEETARKMAEDILAIIGQIRRPGA</sequence>
<dbReference type="EMBL" id="BOOW01000020">
    <property type="protein sequence ID" value="GII93160.1"/>
    <property type="molecule type" value="Genomic_DNA"/>
</dbReference>
<dbReference type="Pfam" id="PF00440">
    <property type="entry name" value="TetR_N"/>
    <property type="match status" value="1"/>
</dbReference>
<reference evidence="7" key="1">
    <citation type="submission" date="2021-01" db="EMBL/GenBank/DDBJ databases">
        <title>Whole genome shotgun sequence of Sinosporangium siamense NBRC 109515.</title>
        <authorList>
            <person name="Komaki H."/>
            <person name="Tamura T."/>
        </authorList>
    </citation>
    <scope>NUCLEOTIDE SEQUENCE</scope>
    <source>
        <strain evidence="7">NBRC 109515</strain>
    </source>
</reference>
<protein>
    <recommendedName>
        <fullName evidence="6">HTH tetR-type domain-containing protein</fullName>
    </recommendedName>
</protein>
<feature type="compositionally biased region" description="Polar residues" evidence="5">
    <location>
        <begin position="21"/>
        <end position="37"/>
    </location>
</feature>
<dbReference type="InterPro" id="IPR050109">
    <property type="entry name" value="HTH-type_TetR-like_transc_reg"/>
</dbReference>
<dbReference type="PROSITE" id="PS50977">
    <property type="entry name" value="HTH_TETR_2"/>
    <property type="match status" value="1"/>
</dbReference>
<evidence type="ECO:0000256" key="1">
    <source>
        <dbReference type="ARBA" id="ARBA00023015"/>
    </source>
</evidence>
<evidence type="ECO:0000256" key="4">
    <source>
        <dbReference type="PROSITE-ProRule" id="PRU00335"/>
    </source>
</evidence>
<keyword evidence="2 4" id="KW-0238">DNA-binding</keyword>
<name>A0A919RFX0_9ACTN</name>
<dbReference type="PRINTS" id="PR00455">
    <property type="entry name" value="HTHTETR"/>
</dbReference>
<evidence type="ECO:0000256" key="5">
    <source>
        <dbReference type="SAM" id="MobiDB-lite"/>
    </source>
</evidence>
<evidence type="ECO:0000259" key="6">
    <source>
        <dbReference type="PROSITE" id="PS50977"/>
    </source>
</evidence>
<feature type="DNA-binding region" description="H-T-H motif" evidence="4">
    <location>
        <begin position="66"/>
        <end position="85"/>
    </location>
</feature>